<feature type="transmembrane region" description="Helical" evidence="3">
    <location>
        <begin position="100"/>
        <end position="121"/>
    </location>
</feature>
<name>A0A078AQ24_STYLE</name>
<feature type="transmembrane region" description="Helical" evidence="3">
    <location>
        <begin position="127"/>
        <end position="149"/>
    </location>
</feature>
<gene>
    <name evidence="4" type="primary">Contig18801.g19943</name>
    <name evidence="4" type="ORF">STYLEM_13328</name>
</gene>
<evidence type="ECO:0000313" key="4">
    <source>
        <dbReference type="EMBL" id="CDW84269.1"/>
    </source>
</evidence>
<organism evidence="4 5">
    <name type="scientific">Stylonychia lemnae</name>
    <name type="common">Ciliate</name>
    <dbReference type="NCBI Taxonomy" id="5949"/>
    <lineage>
        <taxon>Eukaryota</taxon>
        <taxon>Sar</taxon>
        <taxon>Alveolata</taxon>
        <taxon>Ciliophora</taxon>
        <taxon>Intramacronucleata</taxon>
        <taxon>Spirotrichea</taxon>
        <taxon>Stichotrichia</taxon>
        <taxon>Sporadotrichida</taxon>
        <taxon>Oxytrichidae</taxon>
        <taxon>Stylonychinae</taxon>
        <taxon>Stylonychia</taxon>
    </lineage>
</organism>
<keyword evidence="3" id="KW-0472">Membrane</keyword>
<feature type="compositionally biased region" description="Low complexity" evidence="2">
    <location>
        <begin position="375"/>
        <end position="387"/>
    </location>
</feature>
<keyword evidence="5" id="KW-1185">Reference proteome</keyword>
<evidence type="ECO:0000256" key="3">
    <source>
        <dbReference type="SAM" id="Phobius"/>
    </source>
</evidence>
<proteinExistence type="predicted"/>
<evidence type="ECO:0000313" key="5">
    <source>
        <dbReference type="Proteomes" id="UP000039865"/>
    </source>
</evidence>
<keyword evidence="3" id="KW-1133">Transmembrane helix</keyword>
<dbReference type="Proteomes" id="UP000039865">
    <property type="component" value="Unassembled WGS sequence"/>
</dbReference>
<dbReference type="InParanoid" id="A0A078AQ24"/>
<dbReference type="EMBL" id="CCKQ01012650">
    <property type="protein sequence ID" value="CDW84269.1"/>
    <property type="molecule type" value="Genomic_DNA"/>
</dbReference>
<accession>A0A078AQ24</accession>
<reference evidence="4 5" key="1">
    <citation type="submission" date="2014-06" db="EMBL/GenBank/DDBJ databases">
        <authorList>
            <person name="Swart Estienne"/>
        </authorList>
    </citation>
    <scope>NUCLEOTIDE SEQUENCE [LARGE SCALE GENOMIC DNA]</scope>
    <source>
        <strain evidence="4 5">130c</strain>
    </source>
</reference>
<keyword evidence="1" id="KW-0175">Coiled coil</keyword>
<feature type="compositionally biased region" description="Polar residues" evidence="2">
    <location>
        <begin position="407"/>
        <end position="423"/>
    </location>
</feature>
<protein>
    <recommendedName>
        <fullName evidence="6">Transmembrane protein</fullName>
    </recommendedName>
</protein>
<evidence type="ECO:0008006" key="6">
    <source>
        <dbReference type="Google" id="ProtNLM"/>
    </source>
</evidence>
<dbReference type="OrthoDB" id="289927at2759"/>
<sequence>MLASILKNYGFQYSTAAHFISFTKSLGTSAQRSISGQGMAQSRLFMQSMRRKFSTKPKNPSSGMSKPQKQKNENIYSAHEVPVFQFENGYYLLYYHKTTWLRLFGLYLRFLIPLAIFAYYLKKNPLYSSYPVVMPFTVIFFGITFYRMIKYSRRTNHMVQQILLDPTGTELVFIYQNKILRRLRQDNLDVTLGVAQLANPPQGDEYRNLVGTLFPEEYPFNVNEQQDLNYFFLKYYMSQRNLLAIPKKPIYANFEILCNAFATKIIDLSQATIYKIKASQIDSKSSLEQFLKQNNQFDAEKILLRMNALEMMDSLEQQILFQKEENAKQQEILDQRLHKKHTQVRKSGPTYIEGSLKEVDVDEKLQNMDKKQQIKKQQQQEPKVQVKAGVGVTRVLDPYTDAENKKTQPLTSQSEQTSNKNVN</sequence>
<feature type="coiled-coil region" evidence="1">
    <location>
        <begin position="305"/>
        <end position="332"/>
    </location>
</feature>
<evidence type="ECO:0000256" key="2">
    <source>
        <dbReference type="SAM" id="MobiDB-lite"/>
    </source>
</evidence>
<evidence type="ECO:0000256" key="1">
    <source>
        <dbReference type="SAM" id="Coils"/>
    </source>
</evidence>
<dbReference type="AlphaFoldDB" id="A0A078AQ24"/>
<feature type="region of interest" description="Disordered" evidence="2">
    <location>
        <begin position="374"/>
        <end position="423"/>
    </location>
</feature>
<keyword evidence="3" id="KW-0812">Transmembrane</keyword>